<gene>
    <name evidence="1" type="ORF">Pint_25445</name>
</gene>
<reference evidence="2" key="1">
    <citation type="journal article" date="2023" name="G3 (Bethesda)">
        <title>Genome assembly and association tests identify interacting loci associated with vigor, precocity, and sex in interspecific pistachio rootstocks.</title>
        <authorList>
            <person name="Palmer W."/>
            <person name="Jacygrad E."/>
            <person name="Sagayaradj S."/>
            <person name="Cavanaugh K."/>
            <person name="Han R."/>
            <person name="Bertier L."/>
            <person name="Beede B."/>
            <person name="Kafkas S."/>
            <person name="Golino D."/>
            <person name="Preece J."/>
            <person name="Michelmore R."/>
        </authorList>
    </citation>
    <scope>NUCLEOTIDE SEQUENCE [LARGE SCALE GENOMIC DNA]</scope>
</reference>
<comment type="caution">
    <text evidence="1">The sequence shown here is derived from an EMBL/GenBank/DDBJ whole genome shotgun (WGS) entry which is preliminary data.</text>
</comment>
<accession>A0ACC0YGE4</accession>
<dbReference type="EMBL" id="CM047742">
    <property type="protein sequence ID" value="KAJ0035034.1"/>
    <property type="molecule type" value="Genomic_DNA"/>
</dbReference>
<sequence>MKATSGDDSVQSTKEQLVLKATAYIREVHGRFDGQSDTLAKFRMLLRGYRDKQIEVADLAGRIIELFDGHPDLIFKFNYFMPRQHDDYDDCERTPEEYPVGDLKAIEFLNKVKMRFRNDEHVYKEALLQIMNQIDQDKFAVQERYVNEVAALFQGHPDSLDEFNRMVMDSIDSPSANGDCSVNPDRENVGLVYGDNKMEESMKLPCEIRKDPKLELLKETEQQKILEETKQQKHTVKPVHAFLNANKFLPATGFCMRIFRCLRTKEEEILLRCEDDRFEIDMLLEYVTSASERVKDLLIEIDQNKIQTTTMKIEDYLTGFDLRCIERLYGERGLDVVELLYNSPVPALQVRCTPRTN</sequence>
<evidence type="ECO:0000313" key="1">
    <source>
        <dbReference type="EMBL" id="KAJ0035034.1"/>
    </source>
</evidence>
<name>A0ACC0YGE4_9ROSI</name>
<proteinExistence type="predicted"/>
<evidence type="ECO:0000313" key="2">
    <source>
        <dbReference type="Proteomes" id="UP001163603"/>
    </source>
</evidence>
<dbReference type="Proteomes" id="UP001163603">
    <property type="component" value="Chromosome 7"/>
</dbReference>
<protein>
    <submittedName>
        <fullName evidence="1">Uncharacterized protein</fullName>
    </submittedName>
</protein>
<organism evidence="1 2">
    <name type="scientific">Pistacia integerrima</name>
    <dbReference type="NCBI Taxonomy" id="434235"/>
    <lineage>
        <taxon>Eukaryota</taxon>
        <taxon>Viridiplantae</taxon>
        <taxon>Streptophyta</taxon>
        <taxon>Embryophyta</taxon>
        <taxon>Tracheophyta</taxon>
        <taxon>Spermatophyta</taxon>
        <taxon>Magnoliopsida</taxon>
        <taxon>eudicotyledons</taxon>
        <taxon>Gunneridae</taxon>
        <taxon>Pentapetalae</taxon>
        <taxon>rosids</taxon>
        <taxon>malvids</taxon>
        <taxon>Sapindales</taxon>
        <taxon>Anacardiaceae</taxon>
        <taxon>Pistacia</taxon>
    </lineage>
</organism>
<keyword evidence="2" id="KW-1185">Reference proteome</keyword>